<evidence type="ECO:0000256" key="1">
    <source>
        <dbReference type="ARBA" id="ARBA00006464"/>
    </source>
</evidence>
<feature type="domain" description="Bacterial sugar transferase" evidence="3">
    <location>
        <begin position="48"/>
        <end position="235"/>
    </location>
</feature>
<feature type="transmembrane region" description="Helical" evidence="2">
    <location>
        <begin position="50"/>
        <end position="74"/>
    </location>
</feature>
<sequence>MNQSQHGQTKLVIELLMDRMHESGQLRRSHPPLRLVKEKKMGHGTRRKRGLDFMGALCGLILCLPVLVILGVLIKLSSRGPIFYSQDRVGEGGKIFRLYKLRSMYINADGIKAQLMAQNEVSGPAFKMKHDPRVTPIGRFIRRHSLDELPQLWNVLKGDMSLVGPRPALVDEVKKWNTAYFQRLKVPQGLTCIWQTSGRSNLSFESWMELDLEYVNKQSISLDLKLILKTITVVARGTGAY</sequence>
<dbReference type="EMBL" id="FWZT01000044">
    <property type="protein sequence ID" value="SMF83069.1"/>
    <property type="molecule type" value="Genomic_DNA"/>
</dbReference>
<evidence type="ECO:0000313" key="4">
    <source>
        <dbReference type="EMBL" id="SMF83069.1"/>
    </source>
</evidence>
<keyword evidence="2" id="KW-0472">Membrane</keyword>
<keyword evidence="4" id="KW-0808">Transferase</keyword>
<keyword evidence="2" id="KW-1133">Transmembrane helix</keyword>
<dbReference type="GO" id="GO:0016780">
    <property type="term" value="F:phosphotransferase activity, for other substituted phosphate groups"/>
    <property type="evidence" value="ECO:0007669"/>
    <property type="project" value="TreeGrafter"/>
</dbReference>
<name>A0A1Y6CYG6_9BACT</name>
<organism evidence="4 5">
    <name type="scientific">Pseudobacteriovorax antillogorgiicola</name>
    <dbReference type="NCBI Taxonomy" id="1513793"/>
    <lineage>
        <taxon>Bacteria</taxon>
        <taxon>Pseudomonadati</taxon>
        <taxon>Bdellovibrionota</taxon>
        <taxon>Oligoflexia</taxon>
        <taxon>Oligoflexales</taxon>
        <taxon>Pseudobacteriovoracaceae</taxon>
        <taxon>Pseudobacteriovorax</taxon>
    </lineage>
</organism>
<proteinExistence type="inferred from homology"/>
<dbReference type="PANTHER" id="PTHR30576">
    <property type="entry name" value="COLANIC BIOSYNTHESIS UDP-GLUCOSE LIPID CARRIER TRANSFERASE"/>
    <property type="match status" value="1"/>
</dbReference>
<protein>
    <submittedName>
        <fullName evidence="4">Sugar transferase involved in LPS biosynthesis (Colanic, teichoic acid)</fullName>
    </submittedName>
</protein>
<dbReference type="RefSeq" id="WP_200820824.1">
    <property type="nucleotide sequence ID" value="NZ_FWZT01000044.1"/>
</dbReference>
<comment type="similarity">
    <text evidence="1">Belongs to the bacterial sugar transferase family.</text>
</comment>
<evidence type="ECO:0000256" key="2">
    <source>
        <dbReference type="SAM" id="Phobius"/>
    </source>
</evidence>
<dbReference type="Pfam" id="PF02397">
    <property type="entry name" value="Bac_transf"/>
    <property type="match status" value="1"/>
</dbReference>
<gene>
    <name evidence="4" type="ORF">SAMN06296036_14416</name>
</gene>
<dbReference type="AlphaFoldDB" id="A0A1Y6CYG6"/>
<dbReference type="Proteomes" id="UP000192907">
    <property type="component" value="Unassembled WGS sequence"/>
</dbReference>
<accession>A0A1Y6CYG6</accession>
<dbReference type="PANTHER" id="PTHR30576:SF10">
    <property type="entry name" value="SLL5057 PROTEIN"/>
    <property type="match status" value="1"/>
</dbReference>
<reference evidence="5" key="1">
    <citation type="submission" date="2017-04" db="EMBL/GenBank/DDBJ databases">
        <authorList>
            <person name="Varghese N."/>
            <person name="Submissions S."/>
        </authorList>
    </citation>
    <scope>NUCLEOTIDE SEQUENCE [LARGE SCALE GENOMIC DNA]</scope>
    <source>
        <strain evidence="5">RKEM611</strain>
    </source>
</reference>
<evidence type="ECO:0000313" key="5">
    <source>
        <dbReference type="Proteomes" id="UP000192907"/>
    </source>
</evidence>
<keyword evidence="5" id="KW-1185">Reference proteome</keyword>
<dbReference type="InterPro" id="IPR003362">
    <property type="entry name" value="Bact_transf"/>
</dbReference>
<evidence type="ECO:0000259" key="3">
    <source>
        <dbReference type="Pfam" id="PF02397"/>
    </source>
</evidence>
<keyword evidence="2" id="KW-0812">Transmembrane</keyword>
<dbReference type="STRING" id="1513793.SAMN06296036_14416"/>